<protein>
    <recommendedName>
        <fullName evidence="2">GBF-interacting protein 1 N-terminal domain-containing protein</fullName>
    </recommendedName>
</protein>
<dbReference type="SUPFAM" id="SSF46934">
    <property type="entry name" value="UBA-like"/>
    <property type="match status" value="1"/>
</dbReference>
<feature type="region of interest" description="Disordered" evidence="1">
    <location>
        <begin position="1"/>
        <end position="23"/>
    </location>
</feature>
<feature type="region of interest" description="Disordered" evidence="1">
    <location>
        <begin position="58"/>
        <end position="152"/>
    </location>
</feature>
<feature type="compositionally biased region" description="Polar residues" evidence="1">
    <location>
        <begin position="465"/>
        <end position="478"/>
    </location>
</feature>
<evidence type="ECO:0000256" key="1">
    <source>
        <dbReference type="SAM" id="MobiDB-lite"/>
    </source>
</evidence>
<dbReference type="InterPro" id="IPR009060">
    <property type="entry name" value="UBA-like_sf"/>
</dbReference>
<feature type="region of interest" description="Disordered" evidence="1">
    <location>
        <begin position="464"/>
        <end position="524"/>
    </location>
</feature>
<reference evidence="3 4" key="1">
    <citation type="submission" date="2024-01" db="EMBL/GenBank/DDBJ databases">
        <title>The complete chloroplast genome sequence of Lithospermum erythrorhizon: insights into the phylogenetic relationship among Boraginaceae species and the maternal lineages of purple gromwells.</title>
        <authorList>
            <person name="Okada T."/>
            <person name="Watanabe K."/>
        </authorList>
    </citation>
    <scope>NUCLEOTIDE SEQUENCE [LARGE SCALE GENOMIC DNA]</scope>
</reference>
<feature type="compositionally biased region" description="Polar residues" evidence="1">
    <location>
        <begin position="132"/>
        <end position="152"/>
    </location>
</feature>
<keyword evidence="4" id="KW-1185">Reference proteome</keyword>
<feature type="compositionally biased region" description="Low complexity" evidence="1">
    <location>
        <begin position="1"/>
        <end position="10"/>
    </location>
</feature>
<feature type="compositionally biased region" description="Polar residues" evidence="1">
    <location>
        <begin position="823"/>
        <end position="836"/>
    </location>
</feature>
<feature type="compositionally biased region" description="Basic and acidic residues" evidence="1">
    <location>
        <begin position="480"/>
        <end position="492"/>
    </location>
</feature>
<dbReference type="PANTHER" id="PTHR46445">
    <property type="entry name" value="RNA POLYMERASE II DEGRADATION FACTOR-LIKE PROTEIN (DUF1296)"/>
    <property type="match status" value="1"/>
</dbReference>
<dbReference type="InterPro" id="IPR009719">
    <property type="entry name" value="GIP1_N"/>
</dbReference>
<feature type="region of interest" description="Disordered" evidence="1">
    <location>
        <begin position="806"/>
        <end position="836"/>
    </location>
</feature>
<comment type="caution">
    <text evidence="3">The sequence shown here is derived from an EMBL/GenBank/DDBJ whole genome shotgun (WGS) entry which is preliminary data.</text>
</comment>
<feature type="compositionally biased region" description="Basic and acidic residues" evidence="1">
    <location>
        <begin position="65"/>
        <end position="87"/>
    </location>
</feature>
<dbReference type="Proteomes" id="UP001454036">
    <property type="component" value="Unassembled WGS sequence"/>
</dbReference>
<feature type="compositionally biased region" description="Gly residues" evidence="1">
    <location>
        <begin position="98"/>
        <end position="109"/>
    </location>
</feature>
<feature type="region of interest" description="Disordered" evidence="1">
    <location>
        <begin position="206"/>
        <end position="243"/>
    </location>
</feature>
<gene>
    <name evidence="3" type="ORF">LIER_02575</name>
</gene>
<feature type="compositionally biased region" description="Polar residues" evidence="1">
    <location>
        <begin position="496"/>
        <end position="524"/>
    </location>
</feature>
<dbReference type="EMBL" id="BAABME010000284">
    <property type="protein sequence ID" value="GAA0141432.1"/>
    <property type="molecule type" value="Genomic_DNA"/>
</dbReference>
<name>A0AAV3NUM8_LITER</name>
<feature type="domain" description="GBF-interacting protein 1 N-terminal" evidence="2">
    <location>
        <begin position="20"/>
        <end position="78"/>
    </location>
</feature>
<proteinExistence type="predicted"/>
<evidence type="ECO:0000259" key="2">
    <source>
        <dbReference type="Pfam" id="PF06972"/>
    </source>
</evidence>
<accession>A0AAV3NUM8</accession>
<evidence type="ECO:0000313" key="3">
    <source>
        <dbReference type="EMBL" id="GAA0141432.1"/>
    </source>
</evidence>
<dbReference type="AlphaFoldDB" id="A0AAV3NUM8"/>
<feature type="compositionally biased region" description="Polar residues" evidence="1">
    <location>
        <begin position="111"/>
        <end position="125"/>
    </location>
</feature>
<evidence type="ECO:0000313" key="4">
    <source>
        <dbReference type="Proteomes" id="UP001454036"/>
    </source>
</evidence>
<dbReference type="PANTHER" id="PTHR46445:SF3">
    <property type="entry name" value="RNA POLYMERASE II DEGRADATION FACTOR-LIKE PROTEIN (DUF1296)-RELATED"/>
    <property type="match status" value="1"/>
</dbReference>
<sequence>MVGGNEKNNNNGGGLGLKEIPSGSRKMVMSLKEIVNCPEAEIYATLKDCNMDPNEAVNRLLSQDTFREVKSKREKKKESKDTTEGRPRGSVFTSSRGGRSGMGRYGHGGSTQFSSSDHAGSQTQPAYKKVNGLTSHPISSSSAPGATVNTYGGPSRVSDGALAANKPSAVNTSDGILPVPLPSSGYQPAWGAGPGQMSMADIVKMGKPQNKSSGAPNASHHHVRRTSNTSADVNPPPVVSTSWPVSVEDEWPVMEPTPAPDMSTILEAPSDSKLHDDSPGFKYDTISRHDTDDDHDIVENVVANHVGSASVSDGKIQEEHVDGTSRHDNDMYQNGGSYQPHNIDYHEVQEPGVSVSSVTTELQQFNIQDDRGSLPEDNGPSVVIPEHLQVQTADCSHLSFGSFKIGSNYSVPPASIPVKTNIGEAASEADATVVGQSEARNSEYYGDESYLDVADGNLYHRAGASSVNYDSPSASQQEPLKPENPDVERENRYAYPTSSQSFTYENTQQPNATSSQTHSGPQMQNNAAFSNVMAYTNSLPSTLLAANMNSGREIDLPYSPFPMNQSMPSKYANSASSLGGSAMSMPEALKNAGYSSEQPTQQSLSGNNVAPGPGIPQHLAMHPYAQHTLPLGPFSNMIGYPFIPPSYTYLPSAYQQAFASNNYNHQSLAALLPHKMSAPVSSLPQSASVASGYGAFGSTTALPGNFPMNQQAAAAPSGTTIGYGDVLSSQYKDNNHLMSLQQNENSAMWLQGPGSRTMSAVPANTYYGMQGQNQQAVGLRQGQQPSQNYGNLGYPDFYHAQAGISMEHQQQNPREGSLGGTQGQANQSQQLWQNGY</sequence>
<dbReference type="Pfam" id="PF06972">
    <property type="entry name" value="GIP1_N"/>
    <property type="match status" value="1"/>
</dbReference>
<organism evidence="3 4">
    <name type="scientific">Lithospermum erythrorhizon</name>
    <name type="common">Purple gromwell</name>
    <name type="synonym">Lithospermum officinale var. erythrorhizon</name>
    <dbReference type="NCBI Taxonomy" id="34254"/>
    <lineage>
        <taxon>Eukaryota</taxon>
        <taxon>Viridiplantae</taxon>
        <taxon>Streptophyta</taxon>
        <taxon>Embryophyta</taxon>
        <taxon>Tracheophyta</taxon>
        <taxon>Spermatophyta</taxon>
        <taxon>Magnoliopsida</taxon>
        <taxon>eudicotyledons</taxon>
        <taxon>Gunneridae</taxon>
        <taxon>Pentapetalae</taxon>
        <taxon>asterids</taxon>
        <taxon>lamiids</taxon>
        <taxon>Boraginales</taxon>
        <taxon>Boraginaceae</taxon>
        <taxon>Boraginoideae</taxon>
        <taxon>Lithospermeae</taxon>
        <taxon>Lithospermum</taxon>
    </lineage>
</organism>